<dbReference type="Proteomes" id="UP001066276">
    <property type="component" value="Chromosome 3_2"/>
</dbReference>
<proteinExistence type="predicted"/>
<accession>A0AAV7U2V6</accession>
<comment type="caution">
    <text evidence="1">The sequence shown here is derived from an EMBL/GenBank/DDBJ whole genome shotgun (WGS) entry which is preliminary data.</text>
</comment>
<reference evidence="1" key="1">
    <citation type="journal article" date="2022" name="bioRxiv">
        <title>Sequencing and chromosome-scale assembly of the giantPleurodeles waltlgenome.</title>
        <authorList>
            <person name="Brown T."/>
            <person name="Elewa A."/>
            <person name="Iarovenko S."/>
            <person name="Subramanian E."/>
            <person name="Araus A.J."/>
            <person name="Petzold A."/>
            <person name="Susuki M."/>
            <person name="Suzuki K.-i.T."/>
            <person name="Hayashi T."/>
            <person name="Toyoda A."/>
            <person name="Oliveira C."/>
            <person name="Osipova E."/>
            <person name="Leigh N.D."/>
            <person name="Simon A."/>
            <person name="Yun M.H."/>
        </authorList>
    </citation>
    <scope>NUCLEOTIDE SEQUENCE</scope>
    <source>
        <strain evidence="1">20211129_DDA</strain>
        <tissue evidence="1">Liver</tissue>
    </source>
</reference>
<dbReference type="AlphaFoldDB" id="A0AAV7U2V6"/>
<protein>
    <submittedName>
        <fullName evidence="1">Uncharacterized protein</fullName>
    </submittedName>
</protein>
<evidence type="ECO:0000313" key="2">
    <source>
        <dbReference type="Proteomes" id="UP001066276"/>
    </source>
</evidence>
<organism evidence="1 2">
    <name type="scientific">Pleurodeles waltl</name>
    <name type="common">Iberian ribbed newt</name>
    <dbReference type="NCBI Taxonomy" id="8319"/>
    <lineage>
        <taxon>Eukaryota</taxon>
        <taxon>Metazoa</taxon>
        <taxon>Chordata</taxon>
        <taxon>Craniata</taxon>
        <taxon>Vertebrata</taxon>
        <taxon>Euteleostomi</taxon>
        <taxon>Amphibia</taxon>
        <taxon>Batrachia</taxon>
        <taxon>Caudata</taxon>
        <taxon>Salamandroidea</taxon>
        <taxon>Salamandridae</taxon>
        <taxon>Pleurodelinae</taxon>
        <taxon>Pleurodeles</taxon>
    </lineage>
</organism>
<dbReference type="EMBL" id="JANPWB010000006">
    <property type="protein sequence ID" value="KAJ1182439.1"/>
    <property type="molecule type" value="Genomic_DNA"/>
</dbReference>
<sequence length="147" mass="15891">MHYLMRYFVWPTLDPLTAKPQEPLRPRRSRHRDSVTALVRKQAAALVAPACSRKLLPPASSFCPPDRAHSASRLPGFPRLFLLLARGAASSGSPQTVCRAPDAAHLALTLALAVSKPRREPPGTSAVRLSSSLVSLVCPLRPLSTDP</sequence>
<name>A0AAV7U2V6_PLEWA</name>
<evidence type="ECO:0000313" key="1">
    <source>
        <dbReference type="EMBL" id="KAJ1182439.1"/>
    </source>
</evidence>
<keyword evidence="2" id="KW-1185">Reference proteome</keyword>
<gene>
    <name evidence="1" type="ORF">NDU88_007629</name>
</gene>